<dbReference type="InterPro" id="IPR015341">
    <property type="entry name" value="Glyco_hydro_38_cen"/>
</dbReference>
<keyword evidence="5" id="KW-1133">Transmembrane helix</keyword>
<keyword evidence="4" id="KW-0326">Glycosidase</keyword>
<comment type="similarity">
    <text evidence="1">Belongs to the glycosyl hydrolase 38 family.</text>
</comment>
<reference evidence="8" key="1">
    <citation type="submission" date="2019-02" db="EMBL/GenBank/DDBJ databases">
        <title>Draft genome sequence of Dolichospermum planctonicum NIES-80.</title>
        <authorList>
            <person name="Yamaguchi H."/>
            <person name="Suzuki S."/>
            <person name="Kawachi M."/>
        </authorList>
    </citation>
    <scope>NUCLEOTIDE SEQUENCE [LARGE SCALE GENOMIC DNA]</scope>
    <source>
        <strain evidence="8">NIES-80</strain>
    </source>
</reference>
<protein>
    <submittedName>
        <fullName evidence="7">Alpha-mannosidase</fullName>
    </submittedName>
</protein>
<dbReference type="InterPro" id="IPR000602">
    <property type="entry name" value="Glyco_hydro_38_N"/>
</dbReference>
<dbReference type="Pfam" id="PF17677">
    <property type="entry name" value="Glyco_hydro38C2"/>
    <property type="match status" value="1"/>
</dbReference>
<proteinExistence type="inferred from homology"/>
<dbReference type="Gene3D" id="2.70.98.30">
    <property type="entry name" value="Golgi alpha-mannosidase II, domain 4"/>
    <property type="match status" value="1"/>
</dbReference>
<feature type="domain" description="Glycoside hydrolase family 38 central" evidence="6">
    <location>
        <begin position="555"/>
        <end position="633"/>
    </location>
</feature>
<dbReference type="GO" id="GO:0004559">
    <property type="term" value="F:alpha-mannosidase activity"/>
    <property type="evidence" value="ECO:0007669"/>
    <property type="project" value="InterPro"/>
</dbReference>
<evidence type="ECO:0000313" key="7">
    <source>
        <dbReference type="EMBL" id="GCL44211.1"/>
    </source>
</evidence>
<name>A0A480AMC2_9CYAN</name>
<evidence type="ECO:0000256" key="2">
    <source>
        <dbReference type="ARBA" id="ARBA00022723"/>
    </source>
</evidence>
<dbReference type="PANTHER" id="PTHR46017">
    <property type="entry name" value="ALPHA-MANNOSIDASE 2C1"/>
    <property type="match status" value="1"/>
</dbReference>
<evidence type="ECO:0000256" key="5">
    <source>
        <dbReference type="SAM" id="Phobius"/>
    </source>
</evidence>
<dbReference type="Gene3D" id="3.20.110.10">
    <property type="entry name" value="Glycoside hydrolase 38, N terminal domain"/>
    <property type="match status" value="1"/>
</dbReference>
<dbReference type="InterPro" id="IPR011330">
    <property type="entry name" value="Glyco_hydro/deAcase_b/a-brl"/>
</dbReference>
<dbReference type="Pfam" id="PF01074">
    <property type="entry name" value="Glyco_hydro_38N"/>
    <property type="match status" value="1"/>
</dbReference>
<evidence type="ECO:0000256" key="1">
    <source>
        <dbReference type="ARBA" id="ARBA00009792"/>
    </source>
</evidence>
<dbReference type="Proteomes" id="UP000299367">
    <property type="component" value="Unassembled WGS sequence"/>
</dbReference>
<dbReference type="FunFam" id="1.20.1270.50:FF:000004">
    <property type="entry name" value="alpha-mannosidase 2C1 isoform X1"/>
    <property type="match status" value="1"/>
</dbReference>
<dbReference type="GO" id="GO:0009313">
    <property type="term" value="P:oligosaccharide catabolic process"/>
    <property type="evidence" value="ECO:0007669"/>
    <property type="project" value="TreeGrafter"/>
</dbReference>
<dbReference type="SUPFAM" id="SSF74650">
    <property type="entry name" value="Galactose mutarotase-like"/>
    <property type="match status" value="1"/>
</dbReference>
<dbReference type="SMART" id="SM00872">
    <property type="entry name" value="Alpha-mann_mid"/>
    <property type="match status" value="1"/>
</dbReference>
<dbReference type="AlphaFoldDB" id="A0A480AMC2"/>
<keyword evidence="2" id="KW-0479">Metal-binding</keyword>
<gene>
    <name evidence="7" type="ORF">NIES80_39370</name>
</gene>
<dbReference type="Gene3D" id="1.20.1270.50">
    <property type="entry name" value="Glycoside hydrolase family 38, central domain"/>
    <property type="match status" value="1"/>
</dbReference>
<dbReference type="EMBL" id="BJCF01000080">
    <property type="protein sequence ID" value="GCL44211.1"/>
    <property type="molecule type" value="Genomic_DNA"/>
</dbReference>
<evidence type="ECO:0000313" key="8">
    <source>
        <dbReference type="Proteomes" id="UP000299367"/>
    </source>
</evidence>
<dbReference type="PANTHER" id="PTHR46017:SF1">
    <property type="entry name" value="ALPHA-MANNOSIDASE 2C1"/>
    <property type="match status" value="1"/>
</dbReference>
<dbReference type="InterPro" id="IPR011013">
    <property type="entry name" value="Gal_mutarotase_sf_dom"/>
</dbReference>
<keyword evidence="5" id="KW-0472">Membrane</keyword>
<feature type="transmembrane region" description="Helical" evidence="5">
    <location>
        <begin position="12"/>
        <end position="31"/>
    </location>
</feature>
<evidence type="ECO:0000256" key="4">
    <source>
        <dbReference type="ARBA" id="ARBA00023295"/>
    </source>
</evidence>
<dbReference type="SUPFAM" id="SSF88688">
    <property type="entry name" value="Families 57/38 glycoside transferase middle domain"/>
    <property type="match status" value="1"/>
</dbReference>
<dbReference type="InterPro" id="IPR037094">
    <property type="entry name" value="Glyco_hydro_38_cen_sf"/>
</dbReference>
<dbReference type="GO" id="GO:0006013">
    <property type="term" value="P:mannose metabolic process"/>
    <property type="evidence" value="ECO:0007669"/>
    <property type="project" value="InterPro"/>
</dbReference>
<dbReference type="GO" id="GO:0046872">
    <property type="term" value="F:metal ion binding"/>
    <property type="evidence" value="ECO:0007669"/>
    <property type="project" value="UniProtKB-KW"/>
</dbReference>
<dbReference type="Pfam" id="PF07748">
    <property type="entry name" value="Glyco_hydro_38C"/>
    <property type="match status" value="1"/>
</dbReference>
<keyword evidence="5" id="KW-0812">Transmembrane</keyword>
<dbReference type="CDD" id="cd10789">
    <property type="entry name" value="GH38N_AMII_ER_cytosolic"/>
    <property type="match status" value="1"/>
</dbReference>
<keyword evidence="3" id="KW-0378">Hydrolase</keyword>
<evidence type="ECO:0000259" key="6">
    <source>
        <dbReference type="SMART" id="SM00872"/>
    </source>
</evidence>
<dbReference type="GO" id="GO:0030246">
    <property type="term" value="F:carbohydrate binding"/>
    <property type="evidence" value="ECO:0007669"/>
    <property type="project" value="InterPro"/>
</dbReference>
<dbReference type="Pfam" id="PF09261">
    <property type="entry name" value="Alpha-mann_mid"/>
    <property type="match status" value="1"/>
</dbReference>
<sequence>MDDLQFKNQKFLIINLIILLDYFTGLFYWIILLDYFTGNMTLPLPSLNTKSISTAIENLRACCQVDIQSNWKYHETDAVVTDFMPFSITDWQPVAVNEKGHISWKGGKQVLWLGQNFSIPHSLHDFPLSGLCLRLALVWWAENVEVYVNGELALVGDLFDASPRVLISPQVSPGENFTIILRLVSPGHCDGALMRSLAIYETMIYNDYDAGFIADELAIAEILLENFAPEKLPALSAAVERVTNLKNTENQDWKTYLLNLRPTYLGLCDFICEQKPEIHLLGHAHLDLAWLWVVAETWKAAQNTFESVLKLQQDFPELIFCHTTPALYAWVEENRPDLFREIQNQVEKGKWEILGGFWVEPDLNLIAGESIVRQLLYGQRYFLHKFGKISPVVWVLDTFGFCATLPQFLANAGIEFFVTQKLRWNDTTKFNYDLFWWRSPDGSQILSFMSPPMGETVEPVRMAKYACEWKTQTGLQTSLWLPGVGDHGGGPTRDMLEVARRWEHSPIFPKLKFTTAQKYLQEIKSQSQNLPSQNLPSQNLPSQNLPTWENELYLEFHRGCYTTHGDQKRWNRKSEHLLYSAELFATLANILCGTKFPHTEIETAWKKVLFNQFHDILPGSSITQVYQDALPAWEAVEKVGKNILAESLIDIASQISLPQPPYSNAIPIIIFNPLNWERREVVSVDLSKIITADQEEYENYGENYGIFDIQGKEISSQPWENSTLLFLPTVPSLGYSIFWLSRTSPTQPQIFPKNWILENEYLQIQVNPETGDLDSVFDKTQQREILNGAGNQLQAFSDSGQYWDAWNIDPDYNTKPLPPTKLKSIQWQEYGEIQQRLRVVRQLGKSEFCQDYILQLGSPLLKIANTVNWLENQVLVKTAFPLNFAAEFVTYEIPCGVIRRPTNPQTPADKAKWEVPALRWSDITADTQTGKYGVSLLNDCKYGYDAQPHQLRLTLLRSSQWPDKQADIGIHQFTYGLYSHLGSWEEGDTVKRGYELNVPLEILVNPLKRKFHTNADESQSFLELSADNLIVMAFKPSEDQPEKYILRCYECHGKTAELFLRSDFLTLGQPLDLLEQYIKSEEVCQGAVNIQPGKIMTFEVVVNI</sequence>
<dbReference type="InterPro" id="IPR011682">
    <property type="entry name" value="Glyco_hydro_38_C"/>
</dbReference>
<dbReference type="SUPFAM" id="SSF88713">
    <property type="entry name" value="Glycoside hydrolase/deacetylase"/>
    <property type="match status" value="1"/>
</dbReference>
<dbReference type="InterPro" id="IPR027291">
    <property type="entry name" value="Glyco_hydro_38_N_sf"/>
</dbReference>
<dbReference type="InterPro" id="IPR041147">
    <property type="entry name" value="GH38_C"/>
</dbReference>
<accession>A0A480AMC2</accession>
<dbReference type="InterPro" id="IPR028995">
    <property type="entry name" value="Glyco_hydro_57/38_cen_sf"/>
</dbReference>
<evidence type="ECO:0000256" key="3">
    <source>
        <dbReference type="ARBA" id="ARBA00022801"/>
    </source>
</evidence>
<organism evidence="7 8">
    <name type="scientific">Dolichospermum planctonicum</name>
    <dbReference type="NCBI Taxonomy" id="136072"/>
    <lineage>
        <taxon>Bacteria</taxon>
        <taxon>Bacillati</taxon>
        <taxon>Cyanobacteriota</taxon>
        <taxon>Cyanophyceae</taxon>
        <taxon>Nostocales</taxon>
        <taxon>Aphanizomenonaceae</taxon>
        <taxon>Dolichospermum</taxon>
    </lineage>
</organism>
<comment type="caution">
    <text evidence="7">The sequence shown here is derived from an EMBL/GenBank/DDBJ whole genome shotgun (WGS) entry which is preliminary data.</text>
</comment>